<dbReference type="InterPro" id="IPR024078">
    <property type="entry name" value="LmbE-like_dom_sf"/>
</dbReference>
<dbReference type="PANTHER" id="PTHR12993:SF11">
    <property type="entry name" value="N-ACETYLGLUCOSAMINYL-PHOSPHATIDYLINOSITOL DE-N-ACETYLASE"/>
    <property type="match status" value="1"/>
</dbReference>
<dbReference type="PANTHER" id="PTHR12993">
    <property type="entry name" value="N-ACETYLGLUCOSAMINYL-PHOSPHATIDYLINOSITOL DE-N-ACETYLASE-RELATED"/>
    <property type="match status" value="1"/>
</dbReference>
<dbReference type="InterPro" id="IPR003737">
    <property type="entry name" value="GlcNAc_PI_deacetylase-related"/>
</dbReference>
<dbReference type="Proteomes" id="UP000611215">
    <property type="component" value="Unassembled WGS sequence"/>
</dbReference>
<evidence type="ECO:0000313" key="1">
    <source>
        <dbReference type="EMBL" id="MBF8150984.1"/>
    </source>
</evidence>
<dbReference type="EMBL" id="JADOET010000013">
    <property type="protein sequence ID" value="MBF8150984.1"/>
    <property type="molecule type" value="Genomic_DNA"/>
</dbReference>
<accession>A0ABS0EKN2</accession>
<organism evidence="1 2">
    <name type="scientific">Winogradskyella marina</name>
    <dbReference type="NCBI Taxonomy" id="2785530"/>
    <lineage>
        <taxon>Bacteria</taxon>
        <taxon>Pseudomonadati</taxon>
        <taxon>Bacteroidota</taxon>
        <taxon>Flavobacteriia</taxon>
        <taxon>Flavobacteriales</taxon>
        <taxon>Flavobacteriaceae</taxon>
        <taxon>Winogradskyella</taxon>
    </lineage>
</organism>
<dbReference type="RefSeq" id="WP_195872240.1">
    <property type="nucleotide sequence ID" value="NZ_JADOET010000013.1"/>
</dbReference>
<sequence length="305" mass="35900">MFRRIINKVESIYQYRYLSRNEKASYNFLLKNVFKGTDIEFLEKVWQLDHFREVLDLQEINKKKLKKVLILAPHQDDEVIGCGGLLKKLVDQGSEVHIGFLTDGAELSNPIESVVTRRKEAENLCNYLKVGVRNLEVCNINLKINKYHIETLTSWFREDWDAIFTVWPVDHPPKHRLCAYMVGKALKNSAKKDFPLYLYGVHTDVLANFYEDITDVIDEKADLINFYPSQMQAQRYDHLSRGLDAWRSRFLPVSNEPRFIETFFRIPIEAYDDFQSVFDKSNINKLFKGHEACIRSFHIIKKIKN</sequence>
<dbReference type="Pfam" id="PF02585">
    <property type="entry name" value="PIG-L"/>
    <property type="match status" value="1"/>
</dbReference>
<gene>
    <name evidence="1" type="ORF">ITJ86_13820</name>
</gene>
<protein>
    <submittedName>
        <fullName evidence="1">PIG-L family deacetylase</fullName>
    </submittedName>
</protein>
<dbReference type="SUPFAM" id="SSF102588">
    <property type="entry name" value="LmbE-like"/>
    <property type="match status" value="1"/>
</dbReference>
<dbReference type="Gene3D" id="3.40.50.10320">
    <property type="entry name" value="LmbE-like"/>
    <property type="match status" value="1"/>
</dbReference>
<reference evidence="1 2" key="1">
    <citation type="submission" date="2020-11" db="EMBL/GenBank/DDBJ databases">
        <title>Winogradskyella marina sp. nov., isolated from marine sediment.</title>
        <authorList>
            <person name="Bo J."/>
            <person name="Wang S."/>
            <person name="Song X."/>
            <person name="Du Z."/>
        </authorList>
    </citation>
    <scope>NUCLEOTIDE SEQUENCE [LARGE SCALE GENOMIC DNA]</scope>
    <source>
        <strain evidence="1 2">F6397</strain>
    </source>
</reference>
<name>A0ABS0EKN2_9FLAO</name>
<keyword evidence="2" id="KW-1185">Reference proteome</keyword>
<proteinExistence type="predicted"/>
<comment type="caution">
    <text evidence="1">The sequence shown here is derived from an EMBL/GenBank/DDBJ whole genome shotgun (WGS) entry which is preliminary data.</text>
</comment>
<evidence type="ECO:0000313" key="2">
    <source>
        <dbReference type="Proteomes" id="UP000611215"/>
    </source>
</evidence>